<evidence type="ECO:0000256" key="1">
    <source>
        <dbReference type="SAM" id="MobiDB-lite"/>
    </source>
</evidence>
<dbReference type="RefSeq" id="WP_008946253.1">
    <property type="nucleotide sequence ID" value="NZ_AMRL01000042.1"/>
</dbReference>
<keyword evidence="2" id="KW-1133">Transmembrane helix</keyword>
<dbReference type="AlphaFoldDB" id="K2IZA5"/>
<evidence type="ECO:0000313" key="3">
    <source>
        <dbReference type="EMBL" id="EKE67892.1"/>
    </source>
</evidence>
<keyword evidence="2" id="KW-0812">Transmembrane</keyword>
<dbReference type="STRING" id="1207063.P24_18269"/>
<feature type="compositionally biased region" description="Basic and acidic residues" evidence="1">
    <location>
        <begin position="74"/>
        <end position="97"/>
    </location>
</feature>
<dbReference type="eggNOG" id="COG2814">
    <property type="taxonomic scope" value="Bacteria"/>
</dbReference>
<dbReference type="PATRIC" id="fig|1207063.3.peg.3661"/>
<organism evidence="3 4">
    <name type="scientific">Oceanibaculum indicum P24</name>
    <dbReference type="NCBI Taxonomy" id="1207063"/>
    <lineage>
        <taxon>Bacteria</taxon>
        <taxon>Pseudomonadati</taxon>
        <taxon>Pseudomonadota</taxon>
        <taxon>Alphaproteobacteria</taxon>
        <taxon>Rhodospirillales</taxon>
        <taxon>Oceanibaculaceae</taxon>
        <taxon>Oceanibaculum</taxon>
    </lineage>
</organism>
<accession>K2IZA5</accession>
<feature type="transmembrane region" description="Helical" evidence="2">
    <location>
        <begin position="12"/>
        <end position="31"/>
    </location>
</feature>
<proteinExistence type="predicted"/>
<dbReference type="Proteomes" id="UP000006746">
    <property type="component" value="Unassembled WGS sequence"/>
</dbReference>
<feature type="transmembrane region" description="Helical" evidence="2">
    <location>
        <begin position="43"/>
        <end position="63"/>
    </location>
</feature>
<name>K2IZA5_9PROT</name>
<dbReference type="Gene3D" id="1.20.1250.20">
    <property type="entry name" value="MFS general substrate transporter like domains"/>
    <property type="match status" value="1"/>
</dbReference>
<evidence type="ECO:0000256" key="2">
    <source>
        <dbReference type="SAM" id="Phobius"/>
    </source>
</evidence>
<comment type="caution">
    <text evidence="3">The sequence shown here is derived from an EMBL/GenBank/DDBJ whole genome shotgun (WGS) entry which is preliminary data.</text>
</comment>
<protein>
    <submittedName>
        <fullName evidence="3">Major facilitator transporter</fullName>
    </submittedName>
</protein>
<evidence type="ECO:0000313" key="4">
    <source>
        <dbReference type="Proteomes" id="UP000006746"/>
    </source>
</evidence>
<dbReference type="SUPFAM" id="SSF103473">
    <property type="entry name" value="MFS general substrate transporter"/>
    <property type="match status" value="1"/>
</dbReference>
<sequence length="129" mass="14345">MDDRRPGAARPALFAAQFALSHACWLLTYPLAGWLGAMLGLEATFYVLAAIAAVGTMIAALVWPAGDPGVLPHDHPEQAHTHPHTHDAHHQHEHEDWEGPEPYSHPHRHAPLQHSHELVIDDHHPVWPQ</sequence>
<reference evidence="3 4" key="1">
    <citation type="journal article" date="2012" name="J. Bacteriol.">
        <title>Genome Sequence of Oceanibaculum indicum Type Strain P24.</title>
        <authorList>
            <person name="Lai Q."/>
            <person name="Shao Z."/>
        </authorList>
    </citation>
    <scope>NUCLEOTIDE SEQUENCE [LARGE SCALE GENOMIC DNA]</scope>
    <source>
        <strain evidence="3 4">P24</strain>
    </source>
</reference>
<keyword evidence="4" id="KW-1185">Reference proteome</keyword>
<dbReference type="InterPro" id="IPR036259">
    <property type="entry name" value="MFS_trans_sf"/>
</dbReference>
<gene>
    <name evidence="3" type="ORF">P24_18269</name>
</gene>
<dbReference type="EMBL" id="AMRL01000042">
    <property type="protein sequence ID" value="EKE67892.1"/>
    <property type="molecule type" value="Genomic_DNA"/>
</dbReference>
<keyword evidence="2" id="KW-0472">Membrane</keyword>
<feature type="region of interest" description="Disordered" evidence="1">
    <location>
        <begin position="74"/>
        <end position="109"/>
    </location>
</feature>